<dbReference type="PROSITE" id="PS51257">
    <property type="entry name" value="PROKAR_LIPOPROTEIN"/>
    <property type="match status" value="1"/>
</dbReference>
<sequence length="172" mass="19272">MKTISKTILFTLVFISSSFVACAQNQEDKKTTNITKMTYKVQKTEEEWKKELTPEQYSVLREKGTERPFTGEYEKTTAKGTYHCAACGAKLFESGAKFDSHCGWPSFDDAIKGSVIYNRDVSHGMIRTEVVCATCGSHLGHVFDDGPRETTGQRYCINSVSMVFHPDSTAKK</sequence>
<dbReference type="GO" id="GO:0046872">
    <property type="term" value="F:metal ion binding"/>
    <property type="evidence" value="ECO:0007669"/>
    <property type="project" value="UniProtKB-KW"/>
</dbReference>
<evidence type="ECO:0000256" key="2">
    <source>
        <dbReference type="ARBA" id="ARBA00012499"/>
    </source>
</evidence>
<accession>A0A521AT80</accession>
<dbReference type="GO" id="GO:0005737">
    <property type="term" value="C:cytoplasm"/>
    <property type="evidence" value="ECO:0007669"/>
    <property type="project" value="TreeGrafter"/>
</dbReference>
<dbReference type="PANTHER" id="PTHR10173:SF52">
    <property type="entry name" value="METHIONINE-R-SULFOXIDE REDUCTASE B1"/>
    <property type="match status" value="1"/>
</dbReference>
<dbReference type="EC" id="1.8.4.12" evidence="2"/>
<protein>
    <recommendedName>
        <fullName evidence="2">peptide-methionine (R)-S-oxide reductase</fullName>
        <ecNumber evidence="2">1.8.4.12</ecNumber>
    </recommendedName>
</protein>
<gene>
    <name evidence="9" type="ORF">SAMN06265350_101386</name>
</gene>
<reference evidence="9 10" key="1">
    <citation type="submission" date="2017-05" db="EMBL/GenBank/DDBJ databases">
        <authorList>
            <person name="Varghese N."/>
            <person name="Submissions S."/>
        </authorList>
    </citation>
    <scope>NUCLEOTIDE SEQUENCE [LARGE SCALE GENOMIC DNA]</scope>
    <source>
        <strain evidence="9 10">DSM 21342</strain>
    </source>
</reference>
<keyword evidence="5" id="KW-0560">Oxidoreductase</keyword>
<keyword evidence="7" id="KW-0732">Signal</keyword>
<evidence type="ECO:0000313" key="10">
    <source>
        <dbReference type="Proteomes" id="UP000315971"/>
    </source>
</evidence>
<name>A0A521AT80_9SPHI</name>
<dbReference type="Proteomes" id="UP000315971">
    <property type="component" value="Unassembled WGS sequence"/>
</dbReference>
<dbReference type="Gene3D" id="2.170.150.20">
    <property type="entry name" value="Peptide methionine sulfoxide reductase"/>
    <property type="match status" value="1"/>
</dbReference>
<dbReference type="PROSITE" id="PS51790">
    <property type="entry name" value="MSRB"/>
    <property type="match status" value="1"/>
</dbReference>
<keyword evidence="4" id="KW-0862">Zinc</keyword>
<dbReference type="InterPro" id="IPR028427">
    <property type="entry name" value="Met_Sox_Rdtase_MsrB"/>
</dbReference>
<dbReference type="FunFam" id="2.170.150.20:FF:000009">
    <property type="entry name" value="Peptide-methionine (R)-S-oxide reductase"/>
    <property type="match status" value="1"/>
</dbReference>
<comment type="cofactor">
    <cofactor evidence="1">
        <name>Zn(2+)</name>
        <dbReference type="ChEBI" id="CHEBI:29105"/>
    </cofactor>
</comment>
<dbReference type="OrthoDB" id="4174719at2"/>
<evidence type="ECO:0000259" key="8">
    <source>
        <dbReference type="PROSITE" id="PS51790"/>
    </source>
</evidence>
<feature type="chain" id="PRO_5021803402" description="peptide-methionine (R)-S-oxide reductase" evidence="7">
    <location>
        <begin position="24"/>
        <end position="172"/>
    </location>
</feature>
<evidence type="ECO:0000256" key="1">
    <source>
        <dbReference type="ARBA" id="ARBA00001947"/>
    </source>
</evidence>
<dbReference type="SUPFAM" id="SSF51316">
    <property type="entry name" value="Mss4-like"/>
    <property type="match status" value="1"/>
</dbReference>
<proteinExistence type="predicted"/>
<evidence type="ECO:0000256" key="4">
    <source>
        <dbReference type="ARBA" id="ARBA00022833"/>
    </source>
</evidence>
<dbReference type="PANTHER" id="PTHR10173">
    <property type="entry name" value="METHIONINE SULFOXIDE REDUCTASE"/>
    <property type="match status" value="1"/>
</dbReference>
<keyword evidence="3" id="KW-0479">Metal-binding</keyword>
<dbReference type="EMBL" id="FXSZ01000001">
    <property type="protein sequence ID" value="SMO38007.1"/>
    <property type="molecule type" value="Genomic_DNA"/>
</dbReference>
<evidence type="ECO:0000256" key="5">
    <source>
        <dbReference type="ARBA" id="ARBA00023002"/>
    </source>
</evidence>
<organism evidence="9 10">
    <name type="scientific">Solitalea koreensis</name>
    <dbReference type="NCBI Taxonomy" id="543615"/>
    <lineage>
        <taxon>Bacteria</taxon>
        <taxon>Pseudomonadati</taxon>
        <taxon>Bacteroidota</taxon>
        <taxon>Sphingobacteriia</taxon>
        <taxon>Sphingobacteriales</taxon>
        <taxon>Sphingobacteriaceae</taxon>
        <taxon>Solitalea</taxon>
    </lineage>
</organism>
<dbReference type="NCBIfam" id="TIGR00357">
    <property type="entry name" value="peptide-methionine (R)-S-oxide reductase MsrB"/>
    <property type="match status" value="1"/>
</dbReference>
<feature type="signal peptide" evidence="7">
    <location>
        <begin position="1"/>
        <end position="23"/>
    </location>
</feature>
<comment type="catalytic activity">
    <reaction evidence="6">
        <text>L-methionyl-[protein] + [thioredoxin]-disulfide + H2O = L-methionyl-(R)-S-oxide-[protein] + [thioredoxin]-dithiol</text>
        <dbReference type="Rhea" id="RHEA:24164"/>
        <dbReference type="Rhea" id="RHEA-COMP:10698"/>
        <dbReference type="Rhea" id="RHEA-COMP:10700"/>
        <dbReference type="Rhea" id="RHEA-COMP:12313"/>
        <dbReference type="Rhea" id="RHEA-COMP:12314"/>
        <dbReference type="ChEBI" id="CHEBI:15377"/>
        <dbReference type="ChEBI" id="CHEBI:16044"/>
        <dbReference type="ChEBI" id="CHEBI:29950"/>
        <dbReference type="ChEBI" id="CHEBI:45764"/>
        <dbReference type="ChEBI" id="CHEBI:50058"/>
        <dbReference type="EC" id="1.8.4.12"/>
    </reaction>
</comment>
<evidence type="ECO:0000256" key="3">
    <source>
        <dbReference type="ARBA" id="ARBA00022723"/>
    </source>
</evidence>
<dbReference type="GO" id="GO:0033743">
    <property type="term" value="F:peptide-methionine (R)-S-oxide reductase activity"/>
    <property type="evidence" value="ECO:0007669"/>
    <property type="project" value="UniProtKB-EC"/>
</dbReference>
<evidence type="ECO:0000313" key="9">
    <source>
        <dbReference type="EMBL" id="SMO38007.1"/>
    </source>
</evidence>
<dbReference type="InterPro" id="IPR002579">
    <property type="entry name" value="Met_Sox_Rdtase_MsrB_dom"/>
</dbReference>
<feature type="domain" description="MsrB" evidence="8">
    <location>
        <begin position="45"/>
        <end position="167"/>
    </location>
</feature>
<dbReference type="AlphaFoldDB" id="A0A521AT80"/>
<evidence type="ECO:0000256" key="7">
    <source>
        <dbReference type="SAM" id="SignalP"/>
    </source>
</evidence>
<dbReference type="GO" id="GO:0030091">
    <property type="term" value="P:protein repair"/>
    <property type="evidence" value="ECO:0007669"/>
    <property type="project" value="InterPro"/>
</dbReference>
<dbReference type="GO" id="GO:0006979">
    <property type="term" value="P:response to oxidative stress"/>
    <property type="evidence" value="ECO:0007669"/>
    <property type="project" value="InterPro"/>
</dbReference>
<dbReference type="InterPro" id="IPR011057">
    <property type="entry name" value="Mss4-like_sf"/>
</dbReference>
<evidence type="ECO:0000256" key="6">
    <source>
        <dbReference type="ARBA" id="ARBA00048488"/>
    </source>
</evidence>
<keyword evidence="10" id="KW-1185">Reference proteome</keyword>
<dbReference type="Pfam" id="PF01641">
    <property type="entry name" value="SelR"/>
    <property type="match status" value="1"/>
</dbReference>